<proteinExistence type="predicted"/>
<gene>
    <name evidence="1" type="ORF">BDW59DRAFT_169992</name>
</gene>
<comment type="caution">
    <text evidence="1">The sequence shown here is derived from an EMBL/GenBank/DDBJ whole genome shotgun (WGS) entry which is preliminary data.</text>
</comment>
<reference evidence="1 2" key="1">
    <citation type="submission" date="2024-07" db="EMBL/GenBank/DDBJ databases">
        <title>Section-level genome sequencing and comparative genomics of Aspergillus sections Usti and Cavernicolus.</title>
        <authorList>
            <consortium name="Lawrence Berkeley National Laboratory"/>
            <person name="Nybo J.L."/>
            <person name="Vesth T.C."/>
            <person name="Theobald S."/>
            <person name="Frisvad J.C."/>
            <person name="Larsen T.O."/>
            <person name="Kjaerboelling I."/>
            <person name="Rothschild-Mancinelli K."/>
            <person name="Lyhne E.K."/>
            <person name="Kogle M.E."/>
            <person name="Barry K."/>
            <person name="Clum A."/>
            <person name="Na H."/>
            <person name="Ledsgaard L."/>
            <person name="Lin J."/>
            <person name="Lipzen A."/>
            <person name="Kuo A."/>
            <person name="Riley R."/>
            <person name="Mondo S."/>
            <person name="LaButti K."/>
            <person name="Haridas S."/>
            <person name="Pangalinan J."/>
            <person name="Salamov A.A."/>
            <person name="Simmons B.A."/>
            <person name="Magnuson J.K."/>
            <person name="Chen J."/>
            <person name="Drula E."/>
            <person name="Henrissat B."/>
            <person name="Wiebenga A."/>
            <person name="Lubbers R.J."/>
            <person name="Gomes A.C."/>
            <person name="Makela M.R."/>
            <person name="Stajich J."/>
            <person name="Grigoriev I.V."/>
            <person name="Mortensen U.H."/>
            <person name="De vries R.P."/>
            <person name="Baker S.E."/>
            <person name="Andersen M.R."/>
        </authorList>
    </citation>
    <scope>NUCLEOTIDE SEQUENCE [LARGE SCALE GENOMIC DNA]</scope>
    <source>
        <strain evidence="1 2">CBS 600.67</strain>
    </source>
</reference>
<name>A0ABR4ISW6_9EURO</name>
<dbReference type="EMBL" id="JBFXLS010000011">
    <property type="protein sequence ID" value="KAL2830824.1"/>
    <property type="molecule type" value="Genomic_DNA"/>
</dbReference>
<evidence type="ECO:0000313" key="1">
    <source>
        <dbReference type="EMBL" id="KAL2830824.1"/>
    </source>
</evidence>
<organism evidence="1 2">
    <name type="scientific">Aspergillus cavernicola</name>
    <dbReference type="NCBI Taxonomy" id="176166"/>
    <lineage>
        <taxon>Eukaryota</taxon>
        <taxon>Fungi</taxon>
        <taxon>Dikarya</taxon>
        <taxon>Ascomycota</taxon>
        <taxon>Pezizomycotina</taxon>
        <taxon>Eurotiomycetes</taxon>
        <taxon>Eurotiomycetidae</taxon>
        <taxon>Eurotiales</taxon>
        <taxon>Aspergillaceae</taxon>
        <taxon>Aspergillus</taxon>
        <taxon>Aspergillus subgen. Nidulantes</taxon>
    </lineage>
</organism>
<evidence type="ECO:0008006" key="3">
    <source>
        <dbReference type="Google" id="ProtNLM"/>
    </source>
</evidence>
<keyword evidence="2" id="KW-1185">Reference proteome</keyword>
<sequence length="327" mass="36331">MDEVDNLQDLFSLALINRAAYKAFKVDELDLMKATVRKISPPAWELRQTSEVPWDPETLPGGQSLAAGLYFRHYAQDLCYVAGIKFLLEDHCLSLLSEDMVIGLRNPTSTQAGEVDAAVWRIWTFCHLFGNRKDREKDILGQKRWLRGEGLAADLPPVCQTSPDPADFNAILFSPPEGFAQANSGGLSRRQLLHMLEIWTAMGALLDFLRKETRRARRNGLFEGADPPPKTSKEEVRVLRSWLDFVLTLGPAAVLQLAPLGPKTDPDVAFGRASSNGWIYWTDHPASAPRSNFLAGVVRSMLRSSCDGESDHSAPALTEVLATEGWR</sequence>
<accession>A0ABR4ISW6</accession>
<protein>
    <recommendedName>
        <fullName evidence="3">Transcription factor domain-containing protein</fullName>
    </recommendedName>
</protein>
<dbReference type="Proteomes" id="UP001610335">
    <property type="component" value="Unassembled WGS sequence"/>
</dbReference>
<evidence type="ECO:0000313" key="2">
    <source>
        <dbReference type="Proteomes" id="UP001610335"/>
    </source>
</evidence>